<feature type="region of interest" description="Disordered" evidence="7">
    <location>
        <begin position="634"/>
        <end position="663"/>
    </location>
</feature>
<dbReference type="Gene3D" id="3.40.50.2300">
    <property type="match status" value="1"/>
</dbReference>
<accession>A0A0W1R8V8</accession>
<dbReference type="GO" id="GO:0000155">
    <property type="term" value="F:phosphorelay sensor kinase activity"/>
    <property type="evidence" value="ECO:0007669"/>
    <property type="project" value="InterPro"/>
</dbReference>
<comment type="caution">
    <text evidence="12">The sequence shown here is derived from an EMBL/GenBank/DDBJ whole genome shotgun (WGS) entry which is preliminary data.</text>
</comment>
<dbReference type="Pfam" id="PF02518">
    <property type="entry name" value="HATPase_c"/>
    <property type="match status" value="1"/>
</dbReference>
<dbReference type="Pfam" id="PF00512">
    <property type="entry name" value="HisKA"/>
    <property type="match status" value="1"/>
</dbReference>
<keyword evidence="4" id="KW-0808">Transferase</keyword>
<gene>
    <name evidence="12" type="ORF">AUR64_13015</name>
</gene>
<dbReference type="CDD" id="cd00082">
    <property type="entry name" value="HisKA"/>
    <property type="match status" value="1"/>
</dbReference>
<dbReference type="SUPFAM" id="SSF52172">
    <property type="entry name" value="CheY-like"/>
    <property type="match status" value="1"/>
</dbReference>
<evidence type="ECO:0000259" key="10">
    <source>
        <dbReference type="PROSITE" id="PS50112"/>
    </source>
</evidence>
<dbReference type="InterPro" id="IPR011006">
    <property type="entry name" value="CheY-like_superfamily"/>
</dbReference>
<evidence type="ECO:0000259" key="9">
    <source>
        <dbReference type="PROSITE" id="PS50110"/>
    </source>
</evidence>
<dbReference type="Pfam" id="PF08448">
    <property type="entry name" value="PAS_4"/>
    <property type="match status" value="1"/>
</dbReference>
<dbReference type="Pfam" id="PF00072">
    <property type="entry name" value="Response_reg"/>
    <property type="match status" value="1"/>
</dbReference>
<feature type="domain" description="PAS" evidence="10">
    <location>
        <begin position="391"/>
        <end position="441"/>
    </location>
</feature>
<dbReference type="SUPFAM" id="SSF55785">
    <property type="entry name" value="PYP-like sensor domain (PAS domain)"/>
    <property type="match status" value="3"/>
</dbReference>
<dbReference type="Gene3D" id="3.30.450.20">
    <property type="entry name" value="PAS domain"/>
    <property type="match status" value="3"/>
</dbReference>
<dbReference type="PANTHER" id="PTHR43304:SF1">
    <property type="entry name" value="PAC DOMAIN-CONTAINING PROTEIN"/>
    <property type="match status" value="1"/>
</dbReference>
<dbReference type="InterPro" id="IPR003661">
    <property type="entry name" value="HisK_dim/P_dom"/>
</dbReference>
<dbReference type="SUPFAM" id="SSF47384">
    <property type="entry name" value="Homodimeric domain of signal transducing histidine kinase"/>
    <property type="match status" value="1"/>
</dbReference>
<dbReference type="CDD" id="cd00156">
    <property type="entry name" value="REC"/>
    <property type="match status" value="1"/>
</dbReference>
<feature type="modified residue" description="4-aspartylphosphate" evidence="6">
    <location>
        <position position="71"/>
    </location>
</feature>
<evidence type="ECO:0000256" key="3">
    <source>
        <dbReference type="ARBA" id="ARBA00022553"/>
    </source>
</evidence>
<evidence type="ECO:0000256" key="7">
    <source>
        <dbReference type="SAM" id="MobiDB-lite"/>
    </source>
</evidence>
<dbReference type="SMART" id="SM00388">
    <property type="entry name" value="HisKA"/>
    <property type="match status" value="1"/>
</dbReference>
<dbReference type="SMART" id="SM00387">
    <property type="entry name" value="HATPase_c"/>
    <property type="match status" value="1"/>
</dbReference>
<evidence type="ECO:0000256" key="2">
    <source>
        <dbReference type="ARBA" id="ARBA00012438"/>
    </source>
</evidence>
<evidence type="ECO:0000259" key="11">
    <source>
        <dbReference type="PROSITE" id="PS50113"/>
    </source>
</evidence>
<dbReference type="OrthoDB" id="8127at2157"/>
<dbReference type="PROSITE" id="PS50109">
    <property type="entry name" value="HIS_KIN"/>
    <property type="match status" value="1"/>
</dbReference>
<dbReference type="EC" id="2.7.13.3" evidence="2"/>
<protein>
    <recommendedName>
        <fullName evidence="2">histidine kinase</fullName>
        <ecNumber evidence="2">2.7.13.3</ecNumber>
    </recommendedName>
</protein>
<evidence type="ECO:0000256" key="6">
    <source>
        <dbReference type="PROSITE-ProRule" id="PRU00169"/>
    </source>
</evidence>
<evidence type="ECO:0000313" key="13">
    <source>
        <dbReference type="Proteomes" id="UP000054387"/>
    </source>
</evidence>
<evidence type="ECO:0000259" key="8">
    <source>
        <dbReference type="PROSITE" id="PS50109"/>
    </source>
</evidence>
<comment type="catalytic activity">
    <reaction evidence="1">
        <text>ATP + protein L-histidine = ADP + protein N-phospho-L-histidine.</text>
        <dbReference type="EC" id="2.7.13.3"/>
    </reaction>
</comment>
<evidence type="ECO:0000313" key="12">
    <source>
        <dbReference type="EMBL" id="KTG09587.1"/>
    </source>
</evidence>
<proteinExistence type="predicted"/>
<dbReference type="InterPro" id="IPR000014">
    <property type="entry name" value="PAS"/>
</dbReference>
<feature type="domain" description="Histidine kinase" evidence="8">
    <location>
        <begin position="524"/>
        <end position="735"/>
    </location>
</feature>
<organism evidence="12 13">
    <name type="scientific">Haloprofundus marisrubri</name>
    <dbReference type="NCBI Taxonomy" id="1514971"/>
    <lineage>
        <taxon>Archaea</taxon>
        <taxon>Methanobacteriati</taxon>
        <taxon>Methanobacteriota</taxon>
        <taxon>Stenosarchaea group</taxon>
        <taxon>Halobacteria</taxon>
        <taxon>Halobacteriales</taxon>
        <taxon>Haloferacaceae</taxon>
        <taxon>Haloprofundus</taxon>
    </lineage>
</organism>
<dbReference type="PANTHER" id="PTHR43304">
    <property type="entry name" value="PHYTOCHROME-LIKE PROTEIN CPH1"/>
    <property type="match status" value="1"/>
</dbReference>
<dbReference type="InterPro" id="IPR036890">
    <property type="entry name" value="HATPase_C_sf"/>
</dbReference>
<keyword evidence="13" id="KW-1185">Reference proteome</keyword>
<dbReference type="Gene3D" id="3.30.565.10">
    <property type="entry name" value="Histidine kinase-like ATPase, C-terminal domain"/>
    <property type="match status" value="1"/>
</dbReference>
<evidence type="ECO:0000256" key="4">
    <source>
        <dbReference type="ARBA" id="ARBA00022679"/>
    </source>
</evidence>
<dbReference type="InterPro" id="IPR036097">
    <property type="entry name" value="HisK_dim/P_sf"/>
</dbReference>
<dbReference type="EMBL" id="LOPU01000028">
    <property type="protein sequence ID" value="KTG09587.1"/>
    <property type="molecule type" value="Genomic_DNA"/>
</dbReference>
<name>A0A0W1R8V8_9EURY</name>
<dbReference type="InterPro" id="IPR052162">
    <property type="entry name" value="Sensor_kinase/Photoreceptor"/>
</dbReference>
<feature type="compositionally biased region" description="Polar residues" evidence="7">
    <location>
        <begin position="652"/>
        <end position="663"/>
    </location>
</feature>
<dbReference type="Gene3D" id="1.10.287.130">
    <property type="match status" value="1"/>
</dbReference>
<dbReference type="AlphaFoldDB" id="A0A0W1R8V8"/>
<dbReference type="CDD" id="cd00075">
    <property type="entry name" value="HATPase"/>
    <property type="match status" value="1"/>
</dbReference>
<evidence type="ECO:0000256" key="5">
    <source>
        <dbReference type="ARBA" id="ARBA00022777"/>
    </source>
</evidence>
<dbReference type="InterPro" id="IPR005467">
    <property type="entry name" value="His_kinase_dom"/>
</dbReference>
<dbReference type="InterPro" id="IPR001610">
    <property type="entry name" value="PAC"/>
</dbReference>
<dbReference type="PROSITE" id="PS50110">
    <property type="entry name" value="RESPONSE_REGULATORY"/>
    <property type="match status" value="1"/>
</dbReference>
<keyword evidence="5" id="KW-0418">Kinase</keyword>
<dbReference type="InterPro" id="IPR001789">
    <property type="entry name" value="Sig_transdc_resp-reg_receiver"/>
</dbReference>
<sequence length="745" mass="82540">MATPPLSELPPFDAETRPTNVLFVDDDEAMVELSALYVERELDNVETTTLTDPTAVLETLRREEFDCLVSDFDMPEMTGLELLGNLREQDIELPFVLFTGKGSEEIASRAITAGVDEYLQKGGPEEYPVLANMVENLVEKHRTETLVRRAFLAIESAEEGIGIIDEHGVYQYLNEAYAAVYNRSRAELVGRHWEVLYDEAEAQRFYDEILPELERQGAWSGVSTGVTKDGADVPERLVLTQMDDGGHVCIVQELVCAEDSSDPSLTERALDAAELGMVVADATEPDNPIVSLNAGFETLTGYEEADVLGRNCRFLQGPETDPETVAEIRRAVDAGESVSTDIRNYDADGDPFWNRLDVYPIADDSDTVTHFVGFQADVTEQKRDERLLQASTARLEALFEYSPDMVIIHDADGTIRDVNARICEELEYTEDELVGSTVWEIDADADAERARKFWATLPTNTPRRFEGALRRRDGSTVAVEVHLIRLNLDGEDRFVAMTRDISEQKAREAALVEQNERLDRFASVVSHDLRNPLQVAQGRLHLLKEGHDSEHIPHIDRALDRMDALISDLLSLAHGGQAAMEFDQIQLSTLARACWETVETADATLVVDPDGSISADRDQLRQLFENLFRNSVEHGSTNNRTKSDDSVERGPASSQRASDDTLTITVGRTPGGFYVADDGSGIPESERATVFETRYSTATEGTGFGLTIVQQVVGAHDWEIDVAESTEGGARFEITGVTDTNGSFE</sequence>
<dbReference type="InterPro" id="IPR003594">
    <property type="entry name" value="HATPase_dom"/>
</dbReference>
<dbReference type="SUPFAM" id="SSF55874">
    <property type="entry name" value="ATPase domain of HSP90 chaperone/DNA topoisomerase II/histidine kinase"/>
    <property type="match status" value="1"/>
</dbReference>
<dbReference type="InterPro" id="IPR000700">
    <property type="entry name" value="PAS-assoc_C"/>
</dbReference>
<dbReference type="RefSeq" id="WP_058581896.1">
    <property type="nucleotide sequence ID" value="NZ_LOPU01000028.1"/>
</dbReference>
<feature type="domain" description="Response regulatory" evidence="9">
    <location>
        <begin position="20"/>
        <end position="136"/>
    </location>
</feature>
<dbReference type="PROSITE" id="PS50113">
    <property type="entry name" value="PAC"/>
    <property type="match status" value="2"/>
</dbReference>
<evidence type="ECO:0000256" key="1">
    <source>
        <dbReference type="ARBA" id="ARBA00000085"/>
    </source>
</evidence>
<dbReference type="STRING" id="1514971.AUR64_13015"/>
<dbReference type="SMART" id="SM00091">
    <property type="entry name" value="PAS"/>
    <property type="match status" value="3"/>
</dbReference>
<dbReference type="InterPro" id="IPR035965">
    <property type="entry name" value="PAS-like_dom_sf"/>
</dbReference>
<keyword evidence="3 6" id="KW-0597">Phosphoprotein</keyword>
<reference evidence="12 13" key="1">
    <citation type="submission" date="2015-12" db="EMBL/GenBank/DDBJ databases">
        <title>Haloprofundus marisrubri gen. nov., sp. nov., an extremely halophilic archaeon isolated from the Discovery deep brine-seawater interface in the Red Sea.</title>
        <authorList>
            <person name="Zhang G."/>
            <person name="Stingl U."/>
            <person name="Rashid M."/>
        </authorList>
    </citation>
    <scope>NUCLEOTIDE SEQUENCE [LARGE SCALE GENOMIC DNA]</scope>
    <source>
        <strain evidence="12 13">SB9</strain>
    </source>
</reference>
<dbReference type="InterPro" id="IPR013656">
    <property type="entry name" value="PAS_4"/>
</dbReference>
<feature type="domain" description="PAC" evidence="11">
    <location>
        <begin position="338"/>
        <end position="390"/>
    </location>
</feature>
<dbReference type="PROSITE" id="PS50112">
    <property type="entry name" value="PAS"/>
    <property type="match status" value="3"/>
</dbReference>
<dbReference type="NCBIfam" id="TIGR00229">
    <property type="entry name" value="sensory_box"/>
    <property type="match status" value="3"/>
</dbReference>
<dbReference type="SMART" id="SM00086">
    <property type="entry name" value="PAC"/>
    <property type="match status" value="2"/>
</dbReference>
<dbReference type="SMART" id="SM00448">
    <property type="entry name" value="REC"/>
    <property type="match status" value="1"/>
</dbReference>
<feature type="domain" description="PAC" evidence="11">
    <location>
        <begin position="463"/>
        <end position="513"/>
    </location>
</feature>
<feature type="domain" description="PAS" evidence="10">
    <location>
        <begin position="262"/>
        <end position="335"/>
    </location>
</feature>
<dbReference type="Proteomes" id="UP000054387">
    <property type="component" value="Unassembled WGS sequence"/>
</dbReference>
<dbReference type="CDD" id="cd00130">
    <property type="entry name" value="PAS"/>
    <property type="match status" value="3"/>
</dbReference>
<dbReference type="Pfam" id="PF13426">
    <property type="entry name" value="PAS_9"/>
    <property type="match status" value="2"/>
</dbReference>
<feature type="domain" description="PAS" evidence="10">
    <location>
        <begin position="153"/>
        <end position="199"/>
    </location>
</feature>